<comment type="subcellular location">
    <subcellularLocation>
        <location evidence="4">Plastid</location>
        <location evidence="4">Chloroplast</location>
    </subcellularLocation>
</comment>
<dbReference type="GO" id="GO:1990904">
    <property type="term" value="C:ribonucleoprotein complex"/>
    <property type="evidence" value="ECO:0007669"/>
    <property type="project" value="UniProtKB-KW"/>
</dbReference>
<dbReference type="GO" id="GO:0019843">
    <property type="term" value="F:rRNA binding"/>
    <property type="evidence" value="ECO:0007669"/>
    <property type="project" value="UniProtKB-UniRule"/>
</dbReference>
<evidence type="ECO:0000256" key="1">
    <source>
        <dbReference type="ARBA" id="ARBA00006700"/>
    </source>
</evidence>
<dbReference type="GO" id="GO:0003735">
    <property type="term" value="F:structural constituent of ribosome"/>
    <property type="evidence" value="ECO:0007669"/>
    <property type="project" value="InterPro"/>
</dbReference>
<dbReference type="PANTHER" id="PTHR11620">
    <property type="entry name" value="60S RIBOSOMAL PROTEIN L23A"/>
    <property type="match status" value="1"/>
</dbReference>
<keyword evidence="2 4" id="KW-0689">Ribosomal protein</keyword>
<comment type="function">
    <text evidence="4">Binds to 23S rRNA.</text>
</comment>
<proteinExistence type="inferred from homology"/>
<name>A0A1Z1M3Q9_9FLOR</name>
<dbReference type="SUPFAM" id="SSF54189">
    <property type="entry name" value="Ribosomal proteins S24e, L23 and L15e"/>
    <property type="match status" value="1"/>
</dbReference>
<dbReference type="RefSeq" id="YP_009392095.1">
    <property type="nucleotide sequence ID" value="NC_035261.1"/>
</dbReference>
<dbReference type="AlphaFoldDB" id="A0A1Z1M3Q9"/>
<geneLocation type="chloroplast" evidence="5"/>
<dbReference type="Pfam" id="PF00276">
    <property type="entry name" value="Ribosomal_L23"/>
    <property type="match status" value="1"/>
</dbReference>
<dbReference type="GO" id="GO:0005840">
    <property type="term" value="C:ribosome"/>
    <property type="evidence" value="ECO:0007669"/>
    <property type="project" value="UniProtKB-KW"/>
</dbReference>
<organism evidence="5">
    <name type="scientific">Periphykon beckeri</name>
    <dbReference type="NCBI Taxonomy" id="2006982"/>
    <lineage>
        <taxon>Eukaryota</taxon>
        <taxon>Rhodophyta</taxon>
        <taxon>Florideophyceae</taxon>
        <taxon>Rhodymeniophycidae</taxon>
        <taxon>Ceramiales</taxon>
        <taxon>Rhodomelaceae</taxon>
        <taxon>Periphykon</taxon>
    </lineage>
</organism>
<dbReference type="HAMAP" id="MF_01369_B">
    <property type="entry name" value="Ribosomal_uL23_B"/>
    <property type="match status" value="1"/>
</dbReference>
<dbReference type="GO" id="GO:0006412">
    <property type="term" value="P:translation"/>
    <property type="evidence" value="ECO:0007669"/>
    <property type="project" value="UniProtKB-UniRule"/>
</dbReference>
<dbReference type="NCBIfam" id="NF004363">
    <property type="entry name" value="PRK05738.2-4"/>
    <property type="match status" value="1"/>
</dbReference>
<evidence type="ECO:0000256" key="4">
    <source>
        <dbReference type="HAMAP-Rule" id="MF_01369"/>
    </source>
</evidence>
<dbReference type="EMBL" id="MF101413">
    <property type="protein sequence ID" value="ARW60443.1"/>
    <property type="molecule type" value="Genomic_DNA"/>
</dbReference>
<dbReference type="GO" id="GO:0009507">
    <property type="term" value="C:chloroplast"/>
    <property type="evidence" value="ECO:0007669"/>
    <property type="project" value="UniProtKB-SubCell"/>
</dbReference>
<accession>A0A1Z1M3Q9</accession>
<dbReference type="Gene3D" id="3.30.70.330">
    <property type="match status" value="1"/>
</dbReference>
<dbReference type="InterPro" id="IPR012678">
    <property type="entry name" value="Ribosomal_uL23/eL15/eS24_sf"/>
</dbReference>
<dbReference type="InterPro" id="IPR013025">
    <property type="entry name" value="Ribosomal_uL23-like"/>
</dbReference>
<keyword evidence="4" id="KW-0694">RNA-binding</keyword>
<dbReference type="GeneID" id="33353570"/>
<reference evidence="5" key="1">
    <citation type="journal article" date="2017" name="J. Phycol.">
        <title>Analysis of chloroplast genomes and a supermatrix inform reclassification of the Rhodomelaceae (Rhodophyta).</title>
        <authorList>
            <person name="Diaz-Tapia P."/>
            <person name="Maggs C.A."/>
            <person name="West J.A."/>
            <person name="Verbruggen H."/>
        </authorList>
    </citation>
    <scope>NUCLEOTIDE SEQUENCE</scope>
    <source>
        <strain evidence="5">JH1427</strain>
    </source>
</reference>
<sequence>MANKNTQIVPDIIKYPIITDKTTKSIENNKYYFKVTKNSNKYEIKTAIEQIFNVKVKKINTLNIPNKTKKIGKFKGQITQYKKAIIQLYTEYSIKLFED</sequence>
<protein>
    <recommendedName>
        <fullName evidence="4">Large ribosomal subunit protein uL23c</fullName>
    </recommendedName>
</protein>
<dbReference type="InterPro" id="IPR012677">
    <property type="entry name" value="Nucleotide-bd_a/b_plait_sf"/>
</dbReference>
<evidence type="ECO:0000256" key="2">
    <source>
        <dbReference type="ARBA" id="ARBA00022980"/>
    </source>
</evidence>
<keyword evidence="4" id="KW-0699">rRNA-binding</keyword>
<comment type="subunit">
    <text evidence="4">Part of the 50S ribosomal subunit.</text>
</comment>
<keyword evidence="5" id="KW-0934">Plastid</keyword>
<evidence type="ECO:0000256" key="3">
    <source>
        <dbReference type="ARBA" id="ARBA00023274"/>
    </source>
</evidence>
<evidence type="ECO:0000313" key="5">
    <source>
        <dbReference type="EMBL" id="ARW60443.1"/>
    </source>
</evidence>
<keyword evidence="5" id="KW-0150">Chloroplast</keyword>
<keyword evidence="3 4" id="KW-0687">Ribonucleoprotein</keyword>
<gene>
    <name evidence="4 5" type="primary">rpl23</name>
</gene>
<comment type="similarity">
    <text evidence="1 4">Belongs to the universal ribosomal protein uL23 family.</text>
</comment>